<accession>A0ABW6DF80</accession>
<protein>
    <submittedName>
        <fullName evidence="1">Outer membrane beta-barrel protein</fullName>
    </submittedName>
</protein>
<evidence type="ECO:0000313" key="1">
    <source>
        <dbReference type="EMBL" id="MFD3394513.1"/>
    </source>
</evidence>
<name>A0ABW6DF80_9BACT</name>
<organism evidence="1 2">
    <name type="scientific">Aquirufa avitistagni</name>
    <dbReference type="NCBI Taxonomy" id="3104728"/>
    <lineage>
        <taxon>Bacteria</taxon>
        <taxon>Pseudomonadati</taxon>
        <taxon>Bacteroidota</taxon>
        <taxon>Cytophagia</taxon>
        <taxon>Cytophagales</taxon>
        <taxon>Flectobacillaceae</taxon>
        <taxon>Aquirufa</taxon>
    </lineage>
</organism>
<sequence length="322" mass="36117">MKKIVILCLLSLPAFGQSDTLRVTFGAYLETYYGHSFASPRAREKSALFYNHTSLNRPAINLGLVEFSASKSKWTLRGDFMLGTYSQKNLASEPGLLKHIYQLNAQVQLAPKHQLIVGIMPSHIGLESAKNWENSSFSRSYIAENSPYYETGLAWSYSPTQRMNVKVLALTGWQTMHRFRPALGTQITIDNAKGLRFNSSGFIGDEGIGLRVFYDNYVLIPISNRFNASISSDFGLESGKFWHGAAAFLTWKAKPSLKFTGRLEYYNDSHAIILTESLKDVSQSLTVDYQLKSWTMLRAELKHSAKWGNEIAAGLLFNLSAN</sequence>
<keyword evidence="2" id="KW-1185">Reference proteome</keyword>
<dbReference type="EMBL" id="JBBKXZ010000002">
    <property type="protein sequence ID" value="MFD3394513.1"/>
    <property type="molecule type" value="Genomic_DNA"/>
</dbReference>
<gene>
    <name evidence="1" type="ORF">U0R10_07770</name>
</gene>
<dbReference type="RefSeq" id="WP_377983395.1">
    <property type="nucleotide sequence ID" value="NZ_JBBKXZ010000002.1"/>
</dbReference>
<reference evidence="1 2" key="1">
    <citation type="submission" date="2024-03" db="EMBL/GenBank/DDBJ databases">
        <title>Aquirufa genome sequencing.</title>
        <authorList>
            <person name="Pitt A."/>
            <person name="Hahn M.W."/>
        </authorList>
    </citation>
    <scope>NUCLEOTIDE SEQUENCE [LARGE SCALE GENOMIC DNA]</scope>
    <source>
        <strain evidence="1 2">OSTEICH-129V</strain>
    </source>
</reference>
<dbReference type="Proteomes" id="UP001598138">
    <property type="component" value="Unassembled WGS sequence"/>
</dbReference>
<dbReference type="InterPro" id="IPR011486">
    <property type="entry name" value="BBP2"/>
</dbReference>
<evidence type="ECO:0000313" key="2">
    <source>
        <dbReference type="Proteomes" id="UP001598138"/>
    </source>
</evidence>
<dbReference type="Pfam" id="PF07642">
    <property type="entry name" value="BBP2"/>
    <property type="match status" value="1"/>
</dbReference>
<comment type="caution">
    <text evidence="1">The sequence shown here is derived from an EMBL/GenBank/DDBJ whole genome shotgun (WGS) entry which is preliminary data.</text>
</comment>
<proteinExistence type="predicted"/>